<comment type="similarity">
    <text evidence="2 9">Belongs to the gluconokinase GntK/GntV family.</text>
</comment>
<organism evidence="10 11">
    <name type="scientific">Kineosporia succinea</name>
    <dbReference type="NCBI Taxonomy" id="84632"/>
    <lineage>
        <taxon>Bacteria</taxon>
        <taxon>Bacillati</taxon>
        <taxon>Actinomycetota</taxon>
        <taxon>Actinomycetes</taxon>
        <taxon>Kineosporiales</taxon>
        <taxon>Kineosporiaceae</taxon>
        <taxon>Kineosporia</taxon>
    </lineage>
</organism>
<proteinExistence type="inferred from homology"/>
<evidence type="ECO:0000313" key="10">
    <source>
        <dbReference type="EMBL" id="MDP9825315.1"/>
    </source>
</evidence>
<name>A0ABT9NZC7_9ACTN</name>
<gene>
    <name evidence="10" type="ORF">J2S57_001064</name>
</gene>
<dbReference type="SUPFAM" id="SSF52540">
    <property type="entry name" value="P-loop containing nucleoside triphosphate hydrolases"/>
    <property type="match status" value="1"/>
</dbReference>
<evidence type="ECO:0000256" key="3">
    <source>
        <dbReference type="ARBA" id="ARBA00012054"/>
    </source>
</evidence>
<dbReference type="NCBIfam" id="TIGR01313">
    <property type="entry name" value="therm_gnt_kin"/>
    <property type="match status" value="1"/>
</dbReference>
<dbReference type="CDD" id="cd02021">
    <property type="entry name" value="GntK"/>
    <property type="match status" value="1"/>
</dbReference>
<reference evidence="10 11" key="1">
    <citation type="submission" date="2023-07" db="EMBL/GenBank/DDBJ databases">
        <title>Sequencing the genomes of 1000 actinobacteria strains.</title>
        <authorList>
            <person name="Klenk H.-P."/>
        </authorList>
    </citation>
    <scope>NUCLEOTIDE SEQUENCE [LARGE SCALE GENOMIC DNA]</scope>
    <source>
        <strain evidence="10 11">DSM 44388</strain>
    </source>
</reference>
<dbReference type="Proteomes" id="UP001235712">
    <property type="component" value="Unassembled WGS sequence"/>
</dbReference>
<evidence type="ECO:0000256" key="4">
    <source>
        <dbReference type="ARBA" id="ARBA00022679"/>
    </source>
</evidence>
<evidence type="ECO:0000313" key="11">
    <source>
        <dbReference type="Proteomes" id="UP001235712"/>
    </source>
</evidence>
<dbReference type="InterPro" id="IPR027417">
    <property type="entry name" value="P-loop_NTPase"/>
</dbReference>
<dbReference type="Pfam" id="PF13671">
    <property type="entry name" value="AAA_33"/>
    <property type="match status" value="1"/>
</dbReference>
<keyword evidence="5 9" id="KW-0547">Nucleotide-binding</keyword>
<protein>
    <recommendedName>
        <fullName evidence="3 9">Gluconokinase</fullName>
        <ecNumber evidence="3 9">2.7.1.12</ecNumber>
    </recommendedName>
</protein>
<keyword evidence="4 9" id="KW-0808">Transferase</keyword>
<keyword evidence="6 9" id="KW-0418">Kinase</keyword>
<keyword evidence="11" id="KW-1185">Reference proteome</keyword>
<sequence length="173" mass="18827">MTAAPLLVVLGPSGNGKSTLGTALSAALGVPFEDADDLHPAANVEKMSAGTPLDDADRAPWLTTVHEHLAANAGTGLVMACSALKRRYRDRLREDLPQLGFVAPEVPREELARRVALRRNHFMPATLVDSQLAAYERLQDGERGLELDGTEQPEVLVEQVRRWLAVQETSQEP</sequence>
<accession>A0ABT9NZC7</accession>
<dbReference type="PANTHER" id="PTHR43442">
    <property type="entry name" value="GLUCONOKINASE-RELATED"/>
    <property type="match status" value="1"/>
</dbReference>
<evidence type="ECO:0000256" key="9">
    <source>
        <dbReference type="RuleBase" id="RU363066"/>
    </source>
</evidence>
<dbReference type="EC" id="2.7.1.12" evidence="3 9"/>
<comment type="caution">
    <text evidence="10">The sequence shown here is derived from an EMBL/GenBank/DDBJ whole genome shotgun (WGS) entry which is preliminary data.</text>
</comment>
<keyword evidence="7 9" id="KW-0067">ATP-binding</keyword>
<comment type="pathway">
    <text evidence="1">Carbohydrate acid metabolism.</text>
</comment>
<evidence type="ECO:0000256" key="2">
    <source>
        <dbReference type="ARBA" id="ARBA00008420"/>
    </source>
</evidence>
<evidence type="ECO:0000256" key="6">
    <source>
        <dbReference type="ARBA" id="ARBA00022777"/>
    </source>
</evidence>
<dbReference type="RefSeq" id="WP_307238973.1">
    <property type="nucleotide sequence ID" value="NZ_JAUSQZ010000001.1"/>
</dbReference>
<dbReference type="Gene3D" id="3.40.50.300">
    <property type="entry name" value="P-loop containing nucleotide triphosphate hydrolases"/>
    <property type="match status" value="1"/>
</dbReference>
<evidence type="ECO:0000256" key="5">
    <source>
        <dbReference type="ARBA" id="ARBA00022741"/>
    </source>
</evidence>
<evidence type="ECO:0000256" key="1">
    <source>
        <dbReference type="ARBA" id="ARBA00004761"/>
    </source>
</evidence>
<dbReference type="EMBL" id="JAUSQZ010000001">
    <property type="protein sequence ID" value="MDP9825315.1"/>
    <property type="molecule type" value="Genomic_DNA"/>
</dbReference>
<dbReference type="PANTHER" id="PTHR43442:SF3">
    <property type="entry name" value="GLUCONOKINASE-RELATED"/>
    <property type="match status" value="1"/>
</dbReference>
<evidence type="ECO:0000256" key="7">
    <source>
        <dbReference type="ARBA" id="ARBA00022840"/>
    </source>
</evidence>
<evidence type="ECO:0000256" key="8">
    <source>
        <dbReference type="ARBA" id="ARBA00048090"/>
    </source>
</evidence>
<dbReference type="GO" id="GO:0046316">
    <property type="term" value="F:gluconokinase activity"/>
    <property type="evidence" value="ECO:0007669"/>
    <property type="project" value="UniProtKB-EC"/>
</dbReference>
<dbReference type="InterPro" id="IPR006001">
    <property type="entry name" value="Therm_gnt_kin"/>
</dbReference>
<comment type="catalytic activity">
    <reaction evidence="8 9">
        <text>D-gluconate + ATP = 6-phospho-D-gluconate + ADP + H(+)</text>
        <dbReference type="Rhea" id="RHEA:19433"/>
        <dbReference type="ChEBI" id="CHEBI:15378"/>
        <dbReference type="ChEBI" id="CHEBI:18391"/>
        <dbReference type="ChEBI" id="CHEBI:30616"/>
        <dbReference type="ChEBI" id="CHEBI:58759"/>
        <dbReference type="ChEBI" id="CHEBI:456216"/>
        <dbReference type="EC" id="2.7.1.12"/>
    </reaction>
</comment>